<comment type="similarity">
    <text evidence="8">Belongs to the binding-protein-dependent transport system permease family.</text>
</comment>
<evidence type="ECO:0000256" key="5">
    <source>
        <dbReference type="ARBA" id="ARBA00022692"/>
    </source>
</evidence>
<evidence type="ECO:0000259" key="9">
    <source>
        <dbReference type="PROSITE" id="PS50928"/>
    </source>
</evidence>
<dbReference type="EMBL" id="FNJL01000005">
    <property type="protein sequence ID" value="SDO97462.1"/>
    <property type="molecule type" value="Genomic_DNA"/>
</dbReference>
<feature type="transmembrane region" description="Helical" evidence="8">
    <location>
        <begin position="66"/>
        <end position="88"/>
    </location>
</feature>
<evidence type="ECO:0000256" key="1">
    <source>
        <dbReference type="ARBA" id="ARBA00004429"/>
    </source>
</evidence>
<gene>
    <name evidence="10" type="ORF">SAMN04489708_105200</name>
</gene>
<dbReference type="InterPro" id="IPR035906">
    <property type="entry name" value="MetI-like_sf"/>
</dbReference>
<dbReference type="SUPFAM" id="SSF161098">
    <property type="entry name" value="MetI-like"/>
    <property type="match status" value="1"/>
</dbReference>
<evidence type="ECO:0000256" key="2">
    <source>
        <dbReference type="ARBA" id="ARBA00022448"/>
    </source>
</evidence>
<evidence type="ECO:0000256" key="6">
    <source>
        <dbReference type="ARBA" id="ARBA00022989"/>
    </source>
</evidence>
<dbReference type="AlphaFoldDB" id="A0A1H0NXG0"/>
<organism evidence="10 11">
    <name type="scientific">Paracidovorax cattleyae</name>
    <dbReference type="NCBI Taxonomy" id="80868"/>
    <lineage>
        <taxon>Bacteria</taxon>
        <taxon>Pseudomonadati</taxon>
        <taxon>Pseudomonadota</taxon>
        <taxon>Betaproteobacteria</taxon>
        <taxon>Burkholderiales</taxon>
        <taxon>Comamonadaceae</taxon>
        <taxon>Paracidovorax</taxon>
    </lineage>
</organism>
<feature type="transmembrane region" description="Helical" evidence="8">
    <location>
        <begin position="177"/>
        <end position="201"/>
    </location>
</feature>
<sequence>MRNARQAPWALIALTAVVALFMAAPIALSVMAGLVNNYGTGLRSGLTLRWLGEVWENYGSTVGRSLWLALLCVAGNLLIGVPCAYALARSRSRAARLFEELLTLPVAVPGLASALALILAYGQLSGFRQSFAFILVGHMVFTLPFMVRTVGAAFRKDELRSLEEAARSLGARFVQRFLGVLVPAVLPAIVAGSMMVFTLSVGEFNLTWMLHTPLTRTLPVGLADSYASMRIEIGSAYTLVFLTVILPVLWGLQAVGTLIERHHGT</sequence>
<evidence type="ECO:0000256" key="3">
    <source>
        <dbReference type="ARBA" id="ARBA00022475"/>
    </source>
</evidence>
<evidence type="ECO:0000256" key="4">
    <source>
        <dbReference type="ARBA" id="ARBA00022519"/>
    </source>
</evidence>
<evidence type="ECO:0000313" key="10">
    <source>
        <dbReference type="EMBL" id="SDO97462.1"/>
    </source>
</evidence>
<feature type="domain" description="ABC transmembrane type-1" evidence="9">
    <location>
        <begin position="62"/>
        <end position="250"/>
    </location>
</feature>
<keyword evidence="11" id="KW-1185">Reference proteome</keyword>
<dbReference type="PROSITE" id="PS50928">
    <property type="entry name" value="ABC_TM1"/>
    <property type="match status" value="1"/>
</dbReference>
<evidence type="ECO:0000313" key="11">
    <source>
        <dbReference type="Proteomes" id="UP000199317"/>
    </source>
</evidence>
<keyword evidence="5 8" id="KW-0812">Transmembrane</keyword>
<keyword evidence="6 8" id="KW-1133">Transmembrane helix</keyword>
<evidence type="ECO:0000256" key="7">
    <source>
        <dbReference type="ARBA" id="ARBA00023136"/>
    </source>
</evidence>
<dbReference type="PANTHER" id="PTHR43357">
    <property type="entry name" value="INNER MEMBRANE ABC TRANSPORTER PERMEASE PROTEIN YDCV"/>
    <property type="match status" value="1"/>
</dbReference>
<feature type="transmembrane region" description="Helical" evidence="8">
    <location>
        <begin position="127"/>
        <end position="147"/>
    </location>
</feature>
<accession>A0A1H0NXG0</accession>
<name>A0A1H0NXG0_9BURK</name>
<dbReference type="Gene3D" id="1.10.3720.10">
    <property type="entry name" value="MetI-like"/>
    <property type="match status" value="1"/>
</dbReference>
<keyword evidence="3" id="KW-1003">Cell membrane</keyword>
<dbReference type="InterPro" id="IPR000515">
    <property type="entry name" value="MetI-like"/>
</dbReference>
<keyword evidence="4" id="KW-0997">Cell inner membrane</keyword>
<dbReference type="GO" id="GO:0055085">
    <property type="term" value="P:transmembrane transport"/>
    <property type="evidence" value="ECO:0007669"/>
    <property type="project" value="InterPro"/>
</dbReference>
<dbReference type="Proteomes" id="UP000199317">
    <property type="component" value="Unassembled WGS sequence"/>
</dbReference>
<protein>
    <submittedName>
        <fullName evidence="10">Putative spermidine/putrescine transport system permease protein</fullName>
    </submittedName>
</protein>
<feature type="transmembrane region" description="Helical" evidence="8">
    <location>
        <begin position="236"/>
        <end position="259"/>
    </location>
</feature>
<proteinExistence type="inferred from homology"/>
<reference evidence="11" key="1">
    <citation type="submission" date="2016-10" db="EMBL/GenBank/DDBJ databases">
        <authorList>
            <person name="Varghese N."/>
            <person name="Submissions S."/>
        </authorList>
    </citation>
    <scope>NUCLEOTIDE SEQUENCE [LARGE SCALE GENOMIC DNA]</scope>
    <source>
        <strain evidence="11">DSM 17101</strain>
    </source>
</reference>
<dbReference type="Pfam" id="PF00528">
    <property type="entry name" value="BPD_transp_1"/>
    <property type="match status" value="1"/>
</dbReference>
<dbReference type="PANTHER" id="PTHR43357:SF4">
    <property type="entry name" value="INNER MEMBRANE ABC TRANSPORTER PERMEASE PROTEIN YDCV"/>
    <property type="match status" value="1"/>
</dbReference>
<feature type="transmembrane region" description="Helical" evidence="8">
    <location>
        <begin position="100"/>
        <end position="121"/>
    </location>
</feature>
<dbReference type="GO" id="GO:0005886">
    <property type="term" value="C:plasma membrane"/>
    <property type="evidence" value="ECO:0007669"/>
    <property type="project" value="UniProtKB-SubCell"/>
</dbReference>
<evidence type="ECO:0000256" key="8">
    <source>
        <dbReference type="RuleBase" id="RU363032"/>
    </source>
</evidence>
<dbReference type="CDD" id="cd06261">
    <property type="entry name" value="TM_PBP2"/>
    <property type="match status" value="1"/>
</dbReference>
<dbReference type="RefSeq" id="WP_092832913.1">
    <property type="nucleotide sequence ID" value="NZ_CP028290.1"/>
</dbReference>
<keyword evidence="7 8" id="KW-0472">Membrane</keyword>
<dbReference type="OrthoDB" id="27542at2"/>
<comment type="subcellular location">
    <subcellularLocation>
        <location evidence="1">Cell inner membrane</location>
        <topology evidence="1">Multi-pass membrane protein</topology>
    </subcellularLocation>
    <subcellularLocation>
        <location evidence="8">Cell membrane</location>
        <topology evidence="8">Multi-pass membrane protein</topology>
    </subcellularLocation>
</comment>
<keyword evidence="2 8" id="KW-0813">Transport</keyword>